<comment type="function">
    <text evidence="9">Condenses 4-methyl-5-(beta-hydroxyethyl)thiazole monophosphate (THZ-P) and 2-methyl-4-amino-5-hydroxymethyl pyrimidine pyrophosphate (HMP-PP) to form thiamine monophosphate (TMP).</text>
</comment>
<proteinExistence type="inferred from homology"/>
<comment type="caution">
    <text evidence="9">Lacks conserved residue(s) required for the propagation of feature annotation.</text>
</comment>
<comment type="cofactor">
    <cofactor evidence="9">
        <name>Mg(2+)</name>
        <dbReference type="ChEBI" id="CHEBI:18420"/>
    </cofactor>
    <text evidence="9">Binds 1 Mg(2+) ion per subunit.</text>
</comment>
<comment type="catalytic activity">
    <reaction evidence="7 9 10">
        <text>2-(2-carboxy-4-methylthiazol-5-yl)ethyl phosphate + 4-amino-2-methyl-5-(diphosphooxymethyl)pyrimidine + 2 H(+) = thiamine phosphate + CO2 + diphosphate</text>
        <dbReference type="Rhea" id="RHEA:47848"/>
        <dbReference type="ChEBI" id="CHEBI:15378"/>
        <dbReference type="ChEBI" id="CHEBI:16526"/>
        <dbReference type="ChEBI" id="CHEBI:33019"/>
        <dbReference type="ChEBI" id="CHEBI:37575"/>
        <dbReference type="ChEBI" id="CHEBI:57841"/>
        <dbReference type="ChEBI" id="CHEBI:62890"/>
        <dbReference type="EC" id="2.5.1.3"/>
    </reaction>
</comment>
<dbReference type="Pfam" id="PF02581">
    <property type="entry name" value="TMP-TENI"/>
    <property type="match status" value="1"/>
</dbReference>
<dbReference type="GO" id="GO:0009228">
    <property type="term" value="P:thiamine biosynthetic process"/>
    <property type="evidence" value="ECO:0007669"/>
    <property type="project" value="UniProtKB-KW"/>
</dbReference>
<evidence type="ECO:0000256" key="5">
    <source>
        <dbReference type="ARBA" id="ARBA00022977"/>
    </source>
</evidence>
<keyword evidence="4 9" id="KW-0460">Magnesium</keyword>
<dbReference type="NCBIfam" id="TIGR00693">
    <property type="entry name" value="thiE"/>
    <property type="match status" value="1"/>
</dbReference>
<dbReference type="InterPro" id="IPR036206">
    <property type="entry name" value="ThiamineP_synth_sf"/>
</dbReference>
<feature type="binding site" evidence="9">
    <location>
        <position position="97"/>
    </location>
    <ligand>
        <name>Mg(2+)</name>
        <dbReference type="ChEBI" id="CHEBI:18420"/>
    </ligand>
</feature>
<dbReference type="UniPathway" id="UPA00060">
    <property type="reaction ID" value="UER00141"/>
</dbReference>
<feature type="binding site" evidence="9">
    <location>
        <begin position="143"/>
        <end position="145"/>
    </location>
    <ligand>
        <name>2-[(2R,5Z)-2-carboxy-4-methylthiazol-5(2H)-ylidene]ethyl phosphate</name>
        <dbReference type="ChEBI" id="CHEBI:62899"/>
    </ligand>
</feature>
<evidence type="ECO:0000256" key="6">
    <source>
        <dbReference type="ARBA" id="ARBA00047334"/>
    </source>
</evidence>
<reference evidence="13 14" key="1">
    <citation type="submission" date="2018-02" db="EMBL/GenBank/DDBJ databases">
        <title>Genome sequencing of Solimonas sp. HR-BB.</title>
        <authorList>
            <person name="Lee Y."/>
            <person name="Jeon C.O."/>
        </authorList>
    </citation>
    <scope>NUCLEOTIDE SEQUENCE [LARGE SCALE GENOMIC DNA]</scope>
    <source>
        <strain evidence="13 14">HR-BB</strain>
    </source>
</reference>
<dbReference type="OrthoDB" id="9789949at2"/>
<gene>
    <name evidence="9" type="primary">thiE</name>
    <name evidence="13" type="ORF">C3942_10685</name>
</gene>
<dbReference type="EC" id="2.5.1.3" evidence="9"/>
<feature type="domain" description="Thiamine phosphate synthase/TenI" evidence="12">
    <location>
        <begin position="14"/>
        <end position="195"/>
    </location>
</feature>
<feature type="binding site" evidence="9">
    <location>
        <begin position="45"/>
        <end position="49"/>
    </location>
    <ligand>
        <name>4-amino-2-methyl-5-(diphosphooxymethyl)pyrimidine</name>
        <dbReference type="ChEBI" id="CHEBI:57841"/>
    </ligand>
</feature>
<evidence type="ECO:0000256" key="3">
    <source>
        <dbReference type="ARBA" id="ARBA00022723"/>
    </source>
</evidence>
<keyword evidence="5 9" id="KW-0784">Thiamine biosynthesis</keyword>
<evidence type="ECO:0000313" key="14">
    <source>
        <dbReference type="Proteomes" id="UP000238220"/>
    </source>
</evidence>
<dbReference type="AlphaFoldDB" id="A0A2S5TFU8"/>
<evidence type="ECO:0000256" key="8">
    <source>
        <dbReference type="ARBA" id="ARBA00047883"/>
    </source>
</evidence>
<dbReference type="CDD" id="cd00564">
    <property type="entry name" value="TMP_TenI"/>
    <property type="match status" value="1"/>
</dbReference>
<dbReference type="InterPro" id="IPR034291">
    <property type="entry name" value="TMP_synthase"/>
</dbReference>
<dbReference type="RefSeq" id="WP_104230375.1">
    <property type="nucleotide sequence ID" value="NZ_PSNW01000005.1"/>
</dbReference>
<name>A0A2S5TFU8_9GAMM</name>
<evidence type="ECO:0000256" key="2">
    <source>
        <dbReference type="ARBA" id="ARBA00022679"/>
    </source>
</evidence>
<evidence type="ECO:0000256" key="11">
    <source>
        <dbReference type="RuleBase" id="RU004253"/>
    </source>
</evidence>
<feature type="binding site" evidence="9">
    <location>
        <position position="173"/>
    </location>
    <ligand>
        <name>2-[(2R,5Z)-2-carboxy-4-methylthiazol-5(2H)-ylidene]ethyl phosphate</name>
        <dbReference type="ChEBI" id="CHEBI:62899"/>
    </ligand>
</feature>
<comment type="pathway">
    <text evidence="1 9 11">Cofactor biosynthesis; thiamine diphosphate biosynthesis; thiamine phosphate from 4-amino-2-methyl-5-diphosphomethylpyrimidine and 4-methyl-5-(2-phosphoethyl)-thiazole: step 1/1.</text>
</comment>
<dbReference type="GO" id="GO:0000287">
    <property type="term" value="F:magnesium ion binding"/>
    <property type="evidence" value="ECO:0007669"/>
    <property type="project" value="UniProtKB-UniRule"/>
</dbReference>
<dbReference type="InterPro" id="IPR022998">
    <property type="entry name" value="ThiamineP_synth_TenI"/>
</dbReference>
<feature type="binding site" evidence="9">
    <location>
        <position position="78"/>
    </location>
    <ligand>
        <name>Mg(2+)</name>
        <dbReference type="ChEBI" id="CHEBI:18420"/>
    </ligand>
</feature>
<comment type="catalytic activity">
    <reaction evidence="8 9 10">
        <text>2-[(2R,5Z)-2-carboxy-4-methylthiazol-5(2H)-ylidene]ethyl phosphate + 4-amino-2-methyl-5-(diphosphooxymethyl)pyrimidine + 2 H(+) = thiamine phosphate + CO2 + diphosphate</text>
        <dbReference type="Rhea" id="RHEA:47844"/>
        <dbReference type="ChEBI" id="CHEBI:15378"/>
        <dbReference type="ChEBI" id="CHEBI:16526"/>
        <dbReference type="ChEBI" id="CHEBI:33019"/>
        <dbReference type="ChEBI" id="CHEBI:37575"/>
        <dbReference type="ChEBI" id="CHEBI:57841"/>
        <dbReference type="ChEBI" id="CHEBI:62899"/>
        <dbReference type="EC" id="2.5.1.3"/>
    </reaction>
</comment>
<keyword evidence="14" id="KW-1185">Reference proteome</keyword>
<accession>A0A2S5TFU8</accession>
<comment type="catalytic activity">
    <reaction evidence="6 9 10">
        <text>4-methyl-5-(2-phosphooxyethyl)-thiazole + 4-amino-2-methyl-5-(diphosphooxymethyl)pyrimidine + H(+) = thiamine phosphate + diphosphate</text>
        <dbReference type="Rhea" id="RHEA:22328"/>
        <dbReference type="ChEBI" id="CHEBI:15378"/>
        <dbReference type="ChEBI" id="CHEBI:33019"/>
        <dbReference type="ChEBI" id="CHEBI:37575"/>
        <dbReference type="ChEBI" id="CHEBI:57841"/>
        <dbReference type="ChEBI" id="CHEBI:58296"/>
        <dbReference type="EC" id="2.5.1.3"/>
    </reaction>
</comment>
<dbReference type="SUPFAM" id="SSF51391">
    <property type="entry name" value="Thiamin phosphate synthase"/>
    <property type="match status" value="1"/>
</dbReference>
<evidence type="ECO:0000256" key="7">
    <source>
        <dbReference type="ARBA" id="ARBA00047851"/>
    </source>
</evidence>
<dbReference type="EMBL" id="PSNW01000005">
    <property type="protein sequence ID" value="PPE73860.1"/>
    <property type="molecule type" value="Genomic_DNA"/>
</dbReference>
<keyword evidence="2 9" id="KW-0808">Transferase</keyword>
<organism evidence="13 14">
    <name type="scientific">Solimonas fluminis</name>
    <dbReference type="NCBI Taxonomy" id="2086571"/>
    <lineage>
        <taxon>Bacteria</taxon>
        <taxon>Pseudomonadati</taxon>
        <taxon>Pseudomonadota</taxon>
        <taxon>Gammaproteobacteria</taxon>
        <taxon>Nevskiales</taxon>
        <taxon>Nevskiaceae</taxon>
        <taxon>Solimonas</taxon>
    </lineage>
</organism>
<dbReference type="HAMAP" id="MF_00097">
    <property type="entry name" value="TMP_synthase"/>
    <property type="match status" value="1"/>
</dbReference>
<feature type="binding site" evidence="9">
    <location>
        <position position="146"/>
    </location>
    <ligand>
        <name>4-amino-2-methyl-5-(diphosphooxymethyl)pyrimidine</name>
        <dbReference type="ChEBI" id="CHEBI:57841"/>
    </ligand>
</feature>
<comment type="similarity">
    <text evidence="9 10">Belongs to the thiamine-phosphate synthase family.</text>
</comment>
<evidence type="ECO:0000313" key="13">
    <source>
        <dbReference type="EMBL" id="PPE73860.1"/>
    </source>
</evidence>
<evidence type="ECO:0000256" key="10">
    <source>
        <dbReference type="RuleBase" id="RU003826"/>
    </source>
</evidence>
<sequence length="214" mass="22298">MKHLPPLSAPLRGLYAITSEAICRSPDRLVAAAAEALAGGARLLQYRDKWHDAATRERNAHALRGLCHEFGALFIVNDDPALAEAVDADGVHVGAADAPLAEARRRLGPRAIIGVSCSNSLERARAAAAAGASYVAFGRFFESGTKPDAPQADLALLRRARAEIPLPICVIGGLLPSNAGPLVQAGADMAAAVEGVFGAPDIETAAREYSRLFG</sequence>
<protein>
    <recommendedName>
        <fullName evidence="9">Thiamine-phosphate synthase</fullName>
        <shortName evidence="9">TP synthase</shortName>
        <shortName evidence="9">TPS</shortName>
        <ecNumber evidence="9">2.5.1.3</ecNumber>
    </recommendedName>
    <alternativeName>
        <fullName evidence="9">Thiamine-phosphate pyrophosphorylase</fullName>
        <shortName evidence="9">TMP pyrophosphorylase</shortName>
        <shortName evidence="9">TMP-PPase</shortName>
    </alternativeName>
</protein>
<comment type="caution">
    <text evidence="13">The sequence shown here is derived from an EMBL/GenBank/DDBJ whole genome shotgun (WGS) entry which is preliminary data.</text>
</comment>
<evidence type="ECO:0000256" key="4">
    <source>
        <dbReference type="ARBA" id="ARBA00022842"/>
    </source>
</evidence>
<dbReference type="GO" id="GO:0004789">
    <property type="term" value="F:thiamine-phosphate diphosphorylase activity"/>
    <property type="evidence" value="ECO:0007669"/>
    <property type="project" value="UniProtKB-UniRule"/>
</dbReference>
<dbReference type="PANTHER" id="PTHR20857">
    <property type="entry name" value="THIAMINE-PHOSPHATE PYROPHOSPHORYLASE"/>
    <property type="match status" value="1"/>
</dbReference>
<evidence type="ECO:0000259" key="12">
    <source>
        <dbReference type="Pfam" id="PF02581"/>
    </source>
</evidence>
<dbReference type="PANTHER" id="PTHR20857:SF15">
    <property type="entry name" value="THIAMINE-PHOSPHATE SYNTHASE"/>
    <property type="match status" value="1"/>
</dbReference>
<dbReference type="Proteomes" id="UP000238220">
    <property type="component" value="Unassembled WGS sequence"/>
</dbReference>
<dbReference type="InterPro" id="IPR013785">
    <property type="entry name" value="Aldolase_TIM"/>
</dbReference>
<evidence type="ECO:0000256" key="1">
    <source>
        <dbReference type="ARBA" id="ARBA00005165"/>
    </source>
</evidence>
<evidence type="ECO:0000256" key="9">
    <source>
        <dbReference type="HAMAP-Rule" id="MF_00097"/>
    </source>
</evidence>
<dbReference type="GO" id="GO:0009229">
    <property type="term" value="P:thiamine diphosphate biosynthetic process"/>
    <property type="evidence" value="ECO:0007669"/>
    <property type="project" value="UniProtKB-UniRule"/>
</dbReference>
<dbReference type="Gene3D" id="3.20.20.70">
    <property type="entry name" value="Aldolase class I"/>
    <property type="match status" value="1"/>
</dbReference>
<keyword evidence="3 9" id="KW-0479">Metal-binding</keyword>
<feature type="binding site" evidence="9">
    <location>
        <position position="77"/>
    </location>
    <ligand>
        <name>4-amino-2-methyl-5-(diphosphooxymethyl)pyrimidine</name>
        <dbReference type="ChEBI" id="CHEBI:57841"/>
    </ligand>
</feature>
<feature type="binding site" evidence="9">
    <location>
        <position position="116"/>
    </location>
    <ligand>
        <name>4-amino-2-methyl-5-(diphosphooxymethyl)pyrimidine</name>
        <dbReference type="ChEBI" id="CHEBI:57841"/>
    </ligand>
</feature>
<dbReference type="GO" id="GO:0005737">
    <property type="term" value="C:cytoplasm"/>
    <property type="evidence" value="ECO:0007669"/>
    <property type="project" value="TreeGrafter"/>
</dbReference>